<keyword evidence="8 10" id="KW-0411">Iron-sulfur</keyword>
<dbReference type="GO" id="GO:0046872">
    <property type="term" value="F:metal ion binding"/>
    <property type="evidence" value="ECO:0007669"/>
    <property type="project" value="UniProtKB-UniRule"/>
</dbReference>
<dbReference type="AlphaFoldDB" id="A0A0H3PC54"/>
<organism evidence="12 13">
    <name type="scientific">Campylobacter jejuni subsp. jejuni serotype O:23/36 (strain 81-176)</name>
    <dbReference type="NCBI Taxonomy" id="354242"/>
    <lineage>
        <taxon>Bacteria</taxon>
        <taxon>Pseudomonadati</taxon>
        <taxon>Campylobacterota</taxon>
        <taxon>Epsilonproteobacteria</taxon>
        <taxon>Campylobacterales</taxon>
        <taxon>Campylobacteraceae</taxon>
        <taxon>Campylobacter</taxon>
    </lineage>
</organism>
<dbReference type="EMBL" id="CP000538">
    <property type="protein sequence ID" value="EAQ73474.1"/>
    <property type="molecule type" value="Genomic_DNA"/>
</dbReference>
<dbReference type="PANTHER" id="PTHR13932">
    <property type="entry name" value="COPROPORPHYRINIGEN III OXIDASE"/>
    <property type="match status" value="1"/>
</dbReference>
<evidence type="ECO:0000256" key="8">
    <source>
        <dbReference type="ARBA" id="ARBA00023014"/>
    </source>
</evidence>
<sequence>MHFYIHIPFCESKCNYCAFTSLKKNDYEKAYFQALKEDIVFQLKQFNIQSNQIKTLFIGGGTPSCVDAYNYEDIFKILYPLLDKNVEISCEANPNSATLNWLKNMKNLGVNRISFGAQSFHPKKLHFLGRIHNQEMIIKALENANKVGFKNINLDLIYDTKLDNKKMLEFELLHLKQIKALITHLSAYNLTIESNTAFAKKEHFKKNAPNLMKFFIKQLLELNFFQYEISNFSKTKAQICKHNLAYWQGKNYLACGLSAVGFYENKRFYTAKNLKNYIENPTFRSIEQLSSKDLNLEHLFLGLRSIVGIDETKLNQWQKDKINILLKEKKLFYKNKRYFNPNFLISDELALYLSS</sequence>
<keyword evidence="10" id="KW-0004">4Fe-4S</keyword>
<dbReference type="PANTHER" id="PTHR13932:SF5">
    <property type="entry name" value="RADICAL S-ADENOSYL METHIONINE DOMAIN-CONTAINING PROTEIN 1, MITOCHONDRIAL"/>
    <property type="match status" value="1"/>
</dbReference>
<dbReference type="eggNOG" id="COG0635">
    <property type="taxonomic scope" value="Bacteria"/>
</dbReference>
<keyword evidence="5 10" id="KW-0949">S-adenosyl-L-methionine</keyword>
<comment type="subcellular location">
    <subcellularLocation>
        <location evidence="10">Cytoplasm</location>
    </subcellularLocation>
</comment>
<evidence type="ECO:0000256" key="6">
    <source>
        <dbReference type="ARBA" id="ARBA00022723"/>
    </source>
</evidence>
<dbReference type="GO" id="GO:0004109">
    <property type="term" value="F:coproporphyrinogen oxidase activity"/>
    <property type="evidence" value="ECO:0007669"/>
    <property type="project" value="InterPro"/>
</dbReference>
<dbReference type="GO" id="GO:0006779">
    <property type="term" value="P:porphyrin-containing compound biosynthetic process"/>
    <property type="evidence" value="ECO:0007669"/>
    <property type="project" value="InterPro"/>
</dbReference>
<dbReference type="GO" id="GO:0051539">
    <property type="term" value="F:4 iron, 4 sulfur cluster binding"/>
    <property type="evidence" value="ECO:0007669"/>
    <property type="project" value="UniProtKB-UniRule"/>
</dbReference>
<comment type="function">
    <text evidence="10">Probably acts as a heme chaperone, transferring heme to an unknown acceptor. Binds one molecule of heme per monomer, possibly covalently. Binds 1 [4Fe-4S] cluster. The cluster is coordinated with 3 cysteines and an exchangeable S-adenosyl-L-methionine.</text>
</comment>
<dbReference type="Proteomes" id="UP000000646">
    <property type="component" value="Chromosome"/>
</dbReference>
<keyword evidence="6 10" id="KW-0479">Metal-binding</keyword>
<keyword evidence="7 10" id="KW-0408">Iron</keyword>
<gene>
    <name evidence="12" type="ordered locus">CJJ81176_0608</name>
</gene>
<dbReference type="InterPro" id="IPR034505">
    <property type="entry name" value="Coproporphyrinogen-III_oxidase"/>
</dbReference>
<dbReference type="InterPro" id="IPR007197">
    <property type="entry name" value="rSAM"/>
</dbReference>
<evidence type="ECO:0000256" key="10">
    <source>
        <dbReference type="RuleBase" id="RU364116"/>
    </source>
</evidence>
<dbReference type="SFLD" id="SFLDS00029">
    <property type="entry name" value="Radical_SAM"/>
    <property type="match status" value="1"/>
</dbReference>
<comment type="cofactor">
    <cofactor evidence="1">
        <name>[4Fe-4S] cluster</name>
        <dbReference type="ChEBI" id="CHEBI:49883"/>
    </cofactor>
</comment>
<feature type="domain" description="Radical SAM core" evidence="11">
    <location>
        <begin position="1"/>
        <end position="233"/>
    </location>
</feature>
<dbReference type="RefSeq" id="WP_002855221.1">
    <property type="nucleotide sequence ID" value="NC_008787.1"/>
</dbReference>
<dbReference type="KEGG" id="cjj:CJJ81176_0608"/>
<evidence type="ECO:0000256" key="5">
    <source>
        <dbReference type="ARBA" id="ARBA00022691"/>
    </source>
</evidence>
<dbReference type="GO" id="GO:0005737">
    <property type="term" value="C:cytoplasm"/>
    <property type="evidence" value="ECO:0007669"/>
    <property type="project" value="UniProtKB-SubCell"/>
</dbReference>
<evidence type="ECO:0000313" key="13">
    <source>
        <dbReference type="Proteomes" id="UP000000646"/>
    </source>
</evidence>
<dbReference type="NCBIfam" id="TIGR00539">
    <property type="entry name" value="hemN_rel"/>
    <property type="match status" value="1"/>
</dbReference>
<keyword evidence="10" id="KW-0963">Cytoplasm</keyword>
<evidence type="ECO:0000256" key="3">
    <source>
        <dbReference type="ARBA" id="ARBA00017228"/>
    </source>
</evidence>
<comment type="similarity">
    <text evidence="2">Belongs to the anaerobic coproporphyrinogen-III oxidase family. HemW subfamily.</text>
</comment>
<evidence type="ECO:0000256" key="9">
    <source>
        <dbReference type="ARBA" id="ARBA00023186"/>
    </source>
</evidence>
<dbReference type="InterPro" id="IPR006638">
    <property type="entry name" value="Elp3/MiaA/NifB-like_rSAM"/>
</dbReference>
<protein>
    <recommendedName>
        <fullName evidence="3 10">Heme chaperone HemW</fullName>
    </recommendedName>
</protein>
<evidence type="ECO:0000256" key="1">
    <source>
        <dbReference type="ARBA" id="ARBA00001966"/>
    </source>
</evidence>
<dbReference type="SFLD" id="SFLDF00562">
    <property type="entry name" value="HemN-like__clustered_with_heat"/>
    <property type="match status" value="1"/>
</dbReference>
<dbReference type="Gene3D" id="3.20.20.70">
    <property type="entry name" value="Aldolase class I"/>
    <property type="match status" value="1"/>
</dbReference>
<proteinExistence type="inferred from homology"/>
<evidence type="ECO:0000259" key="11">
    <source>
        <dbReference type="PROSITE" id="PS51918"/>
    </source>
</evidence>
<dbReference type="HOGENOM" id="CLU_027579_2_2_7"/>
<dbReference type="PROSITE" id="PS51918">
    <property type="entry name" value="RADICAL_SAM"/>
    <property type="match status" value="1"/>
</dbReference>
<accession>A0A0H3PC54</accession>
<dbReference type="Pfam" id="PF04055">
    <property type="entry name" value="Radical_SAM"/>
    <property type="match status" value="1"/>
</dbReference>
<dbReference type="SUPFAM" id="SSF102114">
    <property type="entry name" value="Radical SAM enzymes"/>
    <property type="match status" value="1"/>
</dbReference>
<reference evidence="13" key="1">
    <citation type="submission" date="2006-12" db="EMBL/GenBank/DDBJ databases">
        <authorList>
            <person name="Fouts D.E."/>
            <person name="Nelson K.E."/>
            <person name="Sebastian Y."/>
        </authorList>
    </citation>
    <scope>NUCLEOTIDE SEQUENCE [LARGE SCALE GENOMIC DNA]</scope>
    <source>
        <strain evidence="13">81-176</strain>
    </source>
</reference>
<keyword evidence="9 10" id="KW-0143">Chaperone</keyword>
<name>A0A0H3PC54_CAMJJ</name>
<dbReference type="InterPro" id="IPR004559">
    <property type="entry name" value="HemW-like"/>
</dbReference>
<dbReference type="SFLD" id="SFLDG01065">
    <property type="entry name" value="anaerobic_coproporphyrinogen-I"/>
    <property type="match status" value="1"/>
</dbReference>
<dbReference type="SMART" id="SM00729">
    <property type="entry name" value="Elp3"/>
    <property type="match status" value="1"/>
</dbReference>
<keyword evidence="4 10" id="KW-0349">Heme</keyword>
<evidence type="ECO:0000256" key="4">
    <source>
        <dbReference type="ARBA" id="ARBA00022617"/>
    </source>
</evidence>
<evidence type="ECO:0000256" key="2">
    <source>
        <dbReference type="ARBA" id="ARBA00006100"/>
    </source>
</evidence>
<evidence type="ECO:0000313" key="12">
    <source>
        <dbReference type="EMBL" id="EAQ73474.1"/>
    </source>
</evidence>
<evidence type="ECO:0000256" key="7">
    <source>
        <dbReference type="ARBA" id="ARBA00023004"/>
    </source>
</evidence>
<dbReference type="InterPro" id="IPR013785">
    <property type="entry name" value="Aldolase_TIM"/>
</dbReference>
<dbReference type="InterPro" id="IPR058240">
    <property type="entry name" value="rSAM_sf"/>
</dbReference>